<proteinExistence type="predicted"/>
<dbReference type="Pfam" id="PF00567">
    <property type="entry name" value="TUDOR"/>
    <property type="match status" value="1"/>
</dbReference>
<keyword evidence="3" id="KW-1185">Reference proteome</keyword>
<dbReference type="Gene3D" id="2.40.50.90">
    <property type="match status" value="1"/>
</dbReference>
<dbReference type="SUPFAM" id="SSF63748">
    <property type="entry name" value="Tudor/PWWP/MBT"/>
    <property type="match status" value="1"/>
</dbReference>
<keyword evidence="2" id="KW-0067">ATP-binding</keyword>
<organism evidence="2 3">
    <name type="scientific">Brachionus plicatilis</name>
    <name type="common">Marine rotifer</name>
    <name type="synonym">Brachionus muelleri</name>
    <dbReference type="NCBI Taxonomy" id="10195"/>
    <lineage>
        <taxon>Eukaryota</taxon>
        <taxon>Metazoa</taxon>
        <taxon>Spiralia</taxon>
        <taxon>Gnathifera</taxon>
        <taxon>Rotifera</taxon>
        <taxon>Eurotatoria</taxon>
        <taxon>Monogononta</taxon>
        <taxon>Pseudotrocha</taxon>
        <taxon>Ploima</taxon>
        <taxon>Brachionidae</taxon>
        <taxon>Brachionus</taxon>
    </lineage>
</organism>
<dbReference type="Gene3D" id="2.30.30.140">
    <property type="match status" value="1"/>
</dbReference>
<protein>
    <submittedName>
        <fullName evidence="2">ATP-dependent RNA helicase TDRD9</fullName>
    </submittedName>
</protein>
<dbReference type="InterPro" id="IPR002999">
    <property type="entry name" value="Tudor"/>
</dbReference>
<keyword evidence="2" id="KW-0347">Helicase</keyword>
<feature type="domain" description="Tudor" evidence="1">
    <location>
        <begin position="1"/>
        <end position="29"/>
    </location>
</feature>
<dbReference type="GO" id="GO:0004386">
    <property type="term" value="F:helicase activity"/>
    <property type="evidence" value="ECO:0007669"/>
    <property type="project" value="UniProtKB-KW"/>
</dbReference>
<dbReference type="Proteomes" id="UP000276133">
    <property type="component" value="Unassembled WGS sequence"/>
</dbReference>
<evidence type="ECO:0000259" key="1">
    <source>
        <dbReference type="PROSITE" id="PS50304"/>
    </source>
</evidence>
<dbReference type="InterPro" id="IPR035437">
    <property type="entry name" value="SNase_OB-fold_sf"/>
</dbReference>
<gene>
    <name evidence="2" type="ORF">BpHYR1_052406</name>
</gene>
<dbReference type="OrthoDB" id="66977at2759"/>
<reference evidence="2 3" key="1">
    <citation type="journal article" date="2018" name="Sci. Rep.">
        <title>Genomic signatures of local adaptation to the degree of environmental predictability in rotifers.</title>
        <authorList>
            <person name="Franch-Gras L."/>
            <person name="Hahn C."/>
            <person name="Garcia-Roger E.M."/>
            <person name="Carmona M.J."/>
            <person name="Serra M."/>
            <person name="Gomez A."/>
        </authorList>
    </citation>
    <scope>NUCLEOTIDE SEQUENCE [LARGE SCALE GENOMIC DNA]</scope>
    <source>
        <strain evidence="2">HYR1</strain>
    </source>
</reference>
<dbReference type="EMBL" id="REGN01007549">
    <property type="protein sequence ID" value="RNA05964.1"/>
    <property type="molecule type" value="Genomic_DNA"/>
</dbReference>
<evidence type="ECO:0000313" key="3">
    <source>
        <dbReference type="Proteomes" id="UP000276133"/>
    </source>
</evidence>
<keyword evidence="2" id="KW-0547">Nucleotide-binding</keyword>
<dbReference type="PROSITE" id="PS50304">
    <property type="entry name" value="TUDOR"/>
    <property type="match status" value="1"/>
</dbReference>
<name>A0A3M7Q3Z7_BRAPC</name>
<keyword evidence="2" id="KW-0378">Hydrolase</keyword>
<dbReference type="STRING" id="10195.A0A3M7Q3Z7"/>
<comment type="caution">
    <text evidence="2">The sequence shown here is derived from an EMBL/GenBank/DDBJ whole genome shotgun (WGS) entry which is preliminary data.</text>
</comment>
<dbReference type="AlphaFoldDB" id="A0A3M7Q3Z7"/>
<sequence length="541" mass="63713">MIIIYVDYGNSEEKDFRLIYECPQELIKIPSQAIRCEIAHLRLDSLILSDKVKSEKALDEYSTILYSVQNLKARIYSIVENTVRVTLLDSDNPLFEYDLASKLIKIGIFDKCDEPYASKNNLSTLKKNIFIFFGRKISLQKLKRLLVIQTLFLFLVQKQKGPLSNLYENSQYFELDYLYFINKTKKLKHEERISTRFYEGVECSKSSKEWVHIENIENNISSLRFDKNEKFVFKIRSPIETRLYTMTKEPYHMSARPDRLSINRILLDQDHTLKCSNLLVAHQISENGRDIVLRETCLLPKIKGLVSLVLLAFSPEVEFRYDPKTLTYTGALCGLGFDTETRRPIYTENDIEDYFEVDFYDRDIALLNSFRSIVNQLLVGNKNSKKFTGDDDANKVRNLQKNSRTSILALLSEKRTLKEPQFFDRRFRWKQINEKHLKILSDTDKIILKSREKNLTFLMPLRAVDFAKIKQEKRYFNQQLNMKKISNINQQGSLMIRRNEKSFVLTTKIKYSNIEINDFFSSNFIILQDQTTDFNLGFLFF</sequence>
<evidence type="ECO:0000313" key="2">
    <source>
        <dbReference type="EMBL" id="RNA05964.1"/>
    </source>
</evidence>
<accession>A0A3M7Q3Z7</accession>